<dbReference type="Proteomes" id="UP000286415">
    <property type="component" value="Unassembled WGS sequence"/>
</dbReference>
<dbReference type="EMBL" id="NIRI02000042">
    <property type="protein sequence ID" value="KAG5447358.1"/>
    <property type="molecule type" value="Genomic_DNA"/>
</dbReference>
<accession>A0A419PVX6</accession>
<dbReference type="InParanoid" id="A0A419PVX6"/>
<protein>
    <submittedName>
        <fullName evidence="1">Uncharacterized protein</fullName>
    </submittedName>
</protein>
<name>A0A419PVX6_CLOSI</name>
<dbReference type="AlphaFoldDB" id="A0A419PVX6"/>
<gene>
    <name evidence="1" type="ORF">CSKR_111000</name>
</gene>
<evidence type="ECO:0000313" key="1">
    <source>
        <dbReference type="EMBL" id="KAG5447358.1"/>
    </source>
</evidence>
<evidence type="ECO:0000313" key="2">
    <source>
        <dbReference type="Proteomes" id="UP000286415"/>
    </source>
</evidence>
<sequence length="126" mass="14124">MTSMWLADTNVAELFWSSNACEFAKLDGSYGDRQNPMWSSGSSLFIILKNSNNRASSSCSIGLSGFMQLSLDRFTRLYFSWYETERNHDLIGGGGKSPDRPGQDYRGHVYRPESMAAMSTRLAVET</sequence>
<reference evidence="1 2" key="1">
    <citation type="journal article" date="2018" name="Biotechnol. Adv.">
        <title>Improved genomic resources and new bioinformatic workflow for the carcinogenic parasite Clonorchis sinensis: Biotechnological implications.</title>
        <authorList>
            <person name="Wang D."/>
            <person name="Korhonen P.K."/>
            <person name="Gasser R.B."/>
            <person name="Young N.D."/>
        </authorList>
    </citation>
    <scope>NUCLEOTIDE SEQUENCE [LARGE SCALE GENOMIC DNA]</scope>
    <source>
        <strain evidence="1">Cs-k2</strain>
    </source>
</reference>
<reference evidence="1 2" key="2">
    <citation type="journal article" date="2021" name="Genomics">
        <title>High-quality reference genome for Clonorchis sinensis.</title>
        <authorList>
            <person name="Young N.D."/>
            <person name="Stroehlein A.J."/>
            <person name="Kinkar L."/>
            <person name="Wang T."/>
            <person name="Sohn W.M."/>
            <person name="Chang B.C.H."/>
            <person name="Kaur P."/>
            <person name="Weisz D."/>
            <person name="Dudchenko O."/>
            <person name="Aiden E.L."/>
            <person name="Korhonen P.K."/>
            <person name="Gasser R.B."/>
        </authorList>
    </citation>
    <scope>NUCLEOTIDE SEQUENCE [LARGE SCALE GENOMIC DNA]</scope>
    <source>
        <strain evidence="1">Cs-k2</strain>
    </source>
</reference>
<proteinExistence type="predicted"/>
<keyword evidence="2" id="KW-1185">Reference proteome</keyword>
<organism evidence="1 2">
    <name type="scientific">Clonorchis sinensis</name>
    <name type="common">Chinese liver fluke</name>
    <dbReference type="NCBI Taxonomy" id="79923"/>
    <lineage>
        <taxon>Eukaryota</taxon>
        <taxon>Metazoa</taxon>
        <taxon>Spiralia</taxon>
        <taxon>Lophotrochozoa</taxon>
        <taxon>Platyhelminthes</taxon>
        <taxon>Trematoda</taxon>
        <taxon>Digenea</taxon>
        <taxon>Opisthorchiida</taxon>
        <taxon>Opisthorchiata</taxon>
        <taxon>Opisthorchiidae</taxon>
        <taxon>Clonorchis</taxon>
    </lineage>
</organism>
<comment type="caution">
    <text evidence="1">The sequence shown here is derived from an EMBL/GenBank/DDBJ whole genome shotgun (WGS) entry which is preliminary data.</text>
</comment>